<dbReference type="Proteomes" id="UP000290244">
    <property type="component" value="Chromosome"/>
</dbReference>
<evidence type="ECO:0000256" key="7">
    <source>
        <dbReference type="ARBA" id="ARBA00023033"/>
    </source>
</evidence>
<name>A0A4P6P821_9GAMM</name>
<keyword evidence="4" id="KW-0285">Flavoprotein</keyword>
<keyword evidence="7" id="KW-0503">Monooxygenase</keyword>
<dbReference type="Gene3D" id="3.50.50.60">
    <property type="entry name" value="FAD/NAD(P)-binding domain"/>
    <property type="match status" value="2"/>
</dbReference>
<accession>A0A4P6P821</accession>
<evidence type="ECO:0000256" key="1">
    <source>
        <dbReference type="ARBA" id="ARBA00001974"/>
    </source>
</evidence>
<dbReference type="NCBIfam" id="NF004356">
    <property type="entry name" value="PRK05732.1"/>
    <property type="match status" value="1"/>
</dbReference>
<dbReference type="InterPro" id="IPR036188">
    <property type="entry name" value="FAD/NAD-bd_sf"/>
</dbReference>
<dbReference type="GO" id="GO:0008681">
    <property type="term" value="F:2-octaprenyl-6-methoxyphenol hydroxylase activity"/>
    <property type="evidence" value="ECO:0007669"/>
    <property type="project" value="InterPro"/>
</dbReference>
<dbReference type="OrthoDB" id="9769565at2"/>
<dbReference type="PROSITE" id="PS01304">
    <property type="entry name" value="UBIH"/>
    <property type="match status" value="1"/>
</dbReference>
<dbReference type="KEGG" id="lsd:EMK97_16610"/>
<comment type="cofactor">
    <cofactor evidence="1">
        <name>FAD</name>
        <dbReference type="ChEBI" id="CHEBI:57692"/>
    </cofactor>
</comment>
<dbReference type="InterPro" id="IPR011295">
    <property type="entry name" value="UbiH"/>
</dbReference>
<keyword evidence="6" id="KW-0560">Oxidoreductase</keyword>
<dbReference type="InterPro" id="IPR051205">
    <property type="entry name" value="UbiH/COQ6_monooxygenase"/>
</dbReference>
<keyword evidence="10" id="KW-1185">Reference proteome</keyword>
<feature type="domain" description="FAD-binding" evidence="8">
    <location>
        <begin position="8"/>
        <end position="340"/>
    </location>
</feature>
<dbReference type="RefSeq" id="WP_130603905.1">
    <property type="nucleotide sequence ID" value="NZ_CP034759.1"/>
</dbReference>
<proteinExistence type="inferred from homology"/>
<organism evidence="9 10">
    <name type="scientific">Litorilituus sediminis</name>
    <dbReference type="NCBI Taxonomy" id="718192"/>
    <lineage>
        <taxon>Bacteria</taxon>
        <taxon>Pseudomonadati</taxon>
        <taxon>Pseudomonadota</taxon>
        <taxon>Gammaproteobacteria</taxon>
        <taxon>Alteromonadales</taxon>
        <taxon>Colwelliaceae</taxon>
        <taxon>Litorilituus</taxon>
    </lineage>
</organism>
<evidence type="ECO:0000256" key="2">
    <source>
        <dbReference type="ARBA" id="ARBA00004749"/>
    </source>
</evidence>
<dbReference type="UniPathway" id="UPA00232"/>
<evidence type="ECO:0000313" key="10">
    <source>
        <dbReference type="Proteomes" id="UP000290244"/>
    </source>
</evidence>
<dbReference type="NCBIfam" id="TIGR01984">
    <property type="entry name" value="UbiH"/>
    <property type="match status" value="1"/>
</dbReference>
<dbReference type="InterPro" id="IPR010971">
    <property type="entry name" value="UbiH/COQ6"/>
</dbReference>
<keyword evidence="5" id="KW-0274">FAD</keyword>
<dbReference type="PANTHER" id="PTHR43876">
    <property type="entry name" value="UBIQUINONE BIOSYNTHESIS MONOOXYGENASE COQ6, MITOCHONDRIAL"/>
    <property type="match status" value="1"/>
</dbReference>
<dbReference type="AlphaFoldDB" id="A0A4P6P821"/>
<evidence type="ECO:0000256" key="5">
    <source>
        <dbReference type="ARBA" id="ARBA00022827"/>
    </source>
</evidence>
<evidence type="ECO:0000256" key="6">
    <source>
        <dbReference type="ARBA" id="ARBA00023002"/>
    </source>
</evidence>
<comment type="pathway">
    <text evidence="2">Cofactor biosynthesis; ubiquinone biosynthesis.</text>
</comment>
<evidence type="ECO:0000259" key="8">
    <source>
        <dbReference type="Pfam" id="PF01494"/>
    </source>
</evidence>
<dbReference type="EMBL" id="CP034759">
    <property type="protein sequence ID" value="QBG37238.1"/>
    <property type="molecule type" value="Genomic_DNA"/>
</dbReference>
<comment type="similarity">
    <text evidence="3">Belongs to the UbiH/COQ6 family.</text>
</comment>
<dbReference type="SUPFAM" id="SSF51905">
    <property type="entry name" value="FAD/NAD(P)-binding domain"/>
    <property type="match status" value="1"/>
</dbReference>
<evidence type="ECO:0000313" key="9">
    <source>
        <dbReference type="EMBL" id="QBG37238.1"/>
    </source>
</evidence>
<dbReference type="Pfam" id="PF01494">
    <property type="entry name" value="FAD_binding_3"/>
    <property type="match status" value="1"/>
</dbReference>
<dbReference type="PANTHER" id="PTHR43876:SF8">
    <property type="entry name" value="2-OCTAPRENYL-6-METHOXYPHENOL HYDROXYLASE"/>
    <property type="match status" value="1"/>
</dbReference>
<reference evidence="9 10" key="1">
    <citation type="submission" date="2018-12" db="EMBL/GenBank/DDBJ databases">
        <title>Complete genome of Litorilituus sediminis.</title>
        <authorList>
            <person name="Liu A."/>
            <person name="Rong J."/>
        </authorList>
    </citation>
    <scope>NUCLEOTIDE SEQUENCE [LARGE SCALE GENOMIC DNA]</scope>
    <source>
        <strain evidence="9 10">JCM 17549</strain>
    </source>
</reference>
<dbReference type="InterPro" id="IPR002938">
    <property type="entry name" value="FAD-bd"/>
</dbReference>
<dbReference type="InterPro" id="IPR018168">
    <property type="entry name" value="Ubi_Hdrlase_CS"/>
</dbReference>
<dbReference type="NCBIfam" id="TIGR01988">
    <property type="entry name" value="Ubi-OHases"/>
    <property type="match status" value="1"/>
</dbReference>
<dbReference type="PRINTS" id="PR00420">
    <property type="entry name" value="RNGMNOXGNASE"/>
</dbReference>
<evidence type="ECO:0000256" key="3">
    <source>
        <dbReference type="ARBA" id="ARBA00005349"/>
    </source>
</evidence>
<evidence type="ECO:0000256" key="4">
    <source>
        <dbReference type="ARBA" id="ARBA00022630"/>
    </source>
</evidence>
<dbReference type="GO" id="GO:0006744">
    <property type="term" value="P:ubiquinone biosynthetic process"/>
    <property type="evidence" value="ECO:0007669"/>
    <property type="project" value="UniProtKB-UniPathway"/>
</dbReference>
<protein>
    <submittedName>
        <fullName evidence="9">2-octaprenyl-6-methoxyphenyl hydroxylase</fullName>
    </submittedName>
</protein>
<gene>
    <name evidence="9" type="ORF">EMK97_16610</name>
</gene>
<sequence length="414" mass="45555">MEQSAQQFDVVISGGGLSGSLMALSLSELVKSDGSKLAIAIIEANPKSDNQGQHAPLFDDRVLALSHGSARYLEKLSVWQHLQQDACAIADIDISDRGHFAKARLSAAEYHVNALGYVIDMALIGRGLLKVLANKTNVHWFNPDKIEDINWQEQHVDVALQSGTCLQGKLLLACDGVKSPCRERANIEVSFDDYQQVALIANVATQKPHLHKAYERFSNQGPIAMLPLPQSKAQAVGQGRCSLVWTMTPDEAERIQALSDDDFKRELESAFGLWLGQILHVGKRDVYPLVLLQAKQQTYHRMALVGNSSHTIHPIAGQGFNLGLRDVADMASLIAEQLNADMLNSDDVGSFALLQKYQQLRSKDQQEVIWLTDSLVRLFANDLPPLVVGRNIGLQMLGALSPFKNALVKKTMGY</sequence>
<dbReference type="GO" id="GO:0071949">
    <property type="term" value="F:FAD binding"/>
    <property type="evidence" value="ECO:0007669"/>
    <property type="project" value="InterPro"/>
</dbReference>